<keyword evidence="1" id="KW-0812">Transmembrane</keyword>
<keyword evidence="3" id="KW-1185">Reference proteome</keyword>
<evidence type="ECO:0000256" key="1">
    <source>
        <dbReference type="SAM" id="Phobius"/>
    </source>
</evidence>
<proteinExistence type="predicted"/>
<name>A0A1M6PX47_9FIRM</name>
<organism evidence="2 3">
    <name type="scientific">Tepidibacter formicigenes DSM 15518</name>
    <dbReference type="NCBI Taxonomy" id="1123349"/>
    <lineage>
        <taxon>Bacteria</taxon>
        <taxon>Bacillati</taxon>
        <taxon>Bacillota</taxon>
        <taxon>Clostridia</taxon>
        <taxon>Peptostreptococcales</taxon>
        <taxon>Peptostreptococcaceae</taxon>
        <taxon>Tepidibacter</taxon>
    </lineage>
</organism>
<evidence type="ECO:0000313" key="3">
    <source>
        <dbReference type="Proteomes" id="UP000242497"/>
    </source>
</evidence>
<dbReference type="STRING" id="1123349.SAMN02744037_01686"/>
<dbReference type="AlphaFoldDB" id="A0A1M6PX47"/>
<feature type="transmembrane region" description="Helical" evidence="1">
    <location>
        <begin position="7"/>
        <end position="32"/>
    </location>
</feature>
<dbReference type="EMBL" id="FRAE01000035">
    <property type="protein sequence ID" value="SHK12555.1"/>
    <property type="molecule type" value="Genomic_DNA"/>
</dbReference>
<accession>A0A1M6PX47</accession>
<keyword evidence="1" id="KW-1133">Transmembrane helix</keyword>
<protein>
    <submittedName>
        <fullName evidence="2">Uncharacterized protein</fullName>
    </submittedName>
</protein>
<keyword evidence="1" id="KW-0472">Membrane</keyword>
<dbReference type="Proteomes" id="UP000242497">
    <property type="component" value="Unassembled WGS sequence"/>
</dbReference>
<sequence length="242" mass="28775">MINEKGYILITTLFVFFILSILSITIISISFANYCIQNIYINSKKCFYMSEGGLDIVYGKIIDEIQCAIEYGKDELDKFMNFEYKSFIQGEINKELMGEDSIYLNVILNEYEVSYDLNEENIEEKLNEEFQKGYKNYFLLGSKKYNFIKNIEKIKSNGLKINLVDDLVKIENNKIKFKVASSYKKGKIEKQIESDFYIKIPNKKENYTNYYFKNKEELIICDDKKSKNINELIEVRNWIRRR</sequence>
<evidence type="ECO:0000313" key="2">
    <source>
        <dbReference type="EMBL" id="SHK12555.1"/>
    </source>
</evidence>
<gene>
    <name evidence="2" type="ORF">SAMN02744037_01686</name>
</gene>
<reference evidence="3" key="1">
    <citation type="submission" date="2016-11" db="EMBL/GenBank/DDBJ databases">
        <authorList>
            <person name="Varghese N."/>
            <person name="Submissions S."/>
        </authorList>
    </citation>
    <scope>NUCLEOTIDE SEQUENCE [LARGE SCALE GENOMIC DNA]</scope>
    <source>
        <strain evidence="3">DSM 15518</strain>
    </source>
</reference>